<evidence type="ECO:0000313" key="16">
    <source>
        <dbReference type="EMBL" id="AQS86296.1"/>
    </source>
</evidence>
<evidence type="ECO:0000313" key="17">
    <source>
        <dbReference type="Proteomes" id="UP000188937"/>
    </source>
</evidence>
<dbReference type="InterPro" id="IPR036942">
    <property type="entry name" value="Beta-barrel_TonB_sf"/>
</dbReference>
<comment type="subcellular location">
    <subcellularLocation>
        <location evidence="1">Cell outer membrane</location>
        <topology evidence="1">Multi-pass membrane protein</topology>
    </subcellularLocation>
</comment>
<feature type="domain" description="TonB-dependent receptor plug" evidence="15">
    <location>
        <begin position="84"/>
        <end position="188"/>
    </location>
</feature>
<evidence type="ECO:0000256" key="5">
    <source>
        <dbReference type="ARBA" id="ARBA00022692"/>
    </source>
</evidence>
<proteinExistence type="inferred from homology"/>
<dbReference type="InterPro" id="IPR039426">
    <property type="entry name" value="TonB-dep_rcpt-like"/>
</dbReference>
<keyword evidence="4" id="KW-0410">Iron transport</keyword>
<dbReference type="AlphaFoldDB" id="A0A1U9KKM8"/>
<gene>
    <name evidence="16" type="ORF">A0U92_05945</name>
</gene>
<evidence type="ECO:0000256" key="10">
    <source>
        <dbReference type="ARBA" id="ARBA00023136"/>
    </source>
</evidence>
<dbReference type="GO" id="GO:0015344">
    <property type="term" value="F:siderophore uptake transmembrane transporter activity"/>
    <property type="evidence" value="ECO:0007669"/>
    <property type="project" value="TreeGrafter"/>
</dbReference>
<name>A0A1U9KKM8_ACEAC</name>
<protein>
    <submittedName>
        <fullName evidence="16">Heme receptor</fullName>
    </submittedName>
</protein>
<keyword evidence="3" id="KW-1134">Transmembrane beta strand</keyword>
<accession>A0A1U9KKM8</accession>
<reference evidence="16 17" key="1">
    <citation type="submission" date="2016-03" db="EMBL/GenBank/DDBJ databases">
        <title>Acetic acid bacteria sequencing.</title>
        <authorList>
            <person name="Brandt J."/>
            <person name="Jakob F."/>
            <person name="Vogel R.F."/>
        </authorList>
    </citation>
    <scope>NUCLEOTIDE SEQUENCE [LARGE SCALE GENOMIC DNA]</scope>
    <source>
        <strain evidence="16 17">TMW2.1153</strain>
    </source>
</reference>
<evidence type="ECO:0000256" key="7">
    <source>
        <dbReference type="ARBA" id="ARBA00023004"/>
    </source>
</evidence>
<evidence type="ECO:0000256" key="8">
    <source>
        <dbReference type="ARBA" id="ARBA00023065"/>
    </source>
</evidence>
<keyword evidence="8" id="KW-0406">Ion transport</keyword>
<dbReference type="Proteomes" id="UP000188937">
    <property type="component" value="Chromosome"/>
</dbReference>
<evidence type="ECO:0000256" key="1">
    <source>
        <dbReference type="ARBA" id="ARBA00004571"/>
    </source>
</evidence>
<evidence type="ECO:0000256" key="11">
    <source>
        <dbReference type="ARBA" id="ARBA00023237"/>
    </source>
</evidence>
<keyword evidence="5" id="KW-0812">Transmembrane</keyword>
<dbReference type="Pfam" id="PF07715">
    <property type="entry name" value="Plug"/>
    <property type="match status" value="1"/>
</dbReference>
<organism evidence="16 17">
    <name type="scientific">Acetobacter aceti</name>
    <dbReference type="NCBI Taxonomy" id="435"/>
    <lineage>
        <taxon>Bacteria</taxon>
        <taxon>Pseudomonadati</taxon>
        <taxon>Pseudomonadota</taxon>
        <taxon>Alphaproteobacteria</taxon>
        <taxon>Acetobacterales</taxon>
        <taxon>Acetobacteraceae</taxon>
        <taxon>Acetobacter</taxon>
        <taxon>Acetobacter subgen. Acetobacter</taxon>
    </lineage>
</organism>
<dbReference type="EMBL" id="CP014692">
    <property type="protein sequence ID" value="AQS86296.1"/>
    <property type="molecule type" value="Genomic_DNA"/>
</dbReference>
<keyword evidence="10 12" id="KW-0472">Membrane</keyword>
<dbReference type="GO" id="GO:0009279">
    <property type="term" value="C:cell outer membrane"/>
    <property type="evidence" value="ECO:0007669"/>
    <property type="project" value="UniProtKB-SubCell"/>
</dbReference>
<dbReference type="SUPFAM" id="SSF56935">
    <property type="entry name" value="Porins"/>
    <property type="match status" value="1"/>
</dbReference>
<evidence type="ECO:0000256" key="9">
    <source>
        <dbReference type="ARBA" id="ARBA00023077"/>
    </source>
</evidence>
<feature type="signal peptide" evidence="13">
    <location>
        <begin position="1"/>
        <end position="29"/>
    </location>
</feature>
<dbReference type="InterPro" id="IPR000531">
    <property type="entry name" value="Beta-barrel_TonB"/>
</dbReference>
<dbReference type="Pfam" id="PF00593">
    <property type="entry name" value="TonB_dep_Rec_b-barrel"/>
    <property type="match status" value="1"/>
</dbReference>
<keyword evidence="2" id="KW-0813">Transport</keyword>
<dbReference type="STRING" id="435.A0U92_05945"/>
<dbReference type="Gene3D" id="2.170.130.10">
    <property type="entry name" value="TonB-dependent receptor, plug domain"/>
    <property type="match status" value="1"/>
</dbReference>
<keyword evidence="11" id="KW-0998">Cell outer membrane</keyword>
<evidence type="ECO:0000256" key="6">
    <source>
        <dbReference type="ARBA" id="ARBA00022729"/>
    </source>
</evidence>
<evidence type="ECO:0000256" key="12">
    <source>
        <dbReference type="RuleBase" id="RU003357"/>
    </source>
</evidence>
<keyword evidence="6 13" id="KW-0732">Signal</keyword>
<dbReference type="InterPro" id="IPR012910">
    <property type="entry name" value="Plug_dom"/>
</dbReference>
<dbReference type="PANTHER" id="PTHR32552">
    <property type="entry name" value="FERRICHROME IRON RECEPTOR-RELATED"/>
    <property type="match status" value="1"/>
</dbReference>
<evidence type="ECO:0000259" key="14">
    <source>
        <dbReference type="Pfam" id="PF00593"/>
    </source>
</evidence>
<dbReference type="OrthoDB" id="7229372at2"/>
<dbReference type="KEGG" id="aace:A0U92_05945"/>
<comment type="similarity">
    <text evidence="12">Belongs to the TonB-dependent receptor family.</text>
</comment>
<evidence type="ECO:0000256" key="13">
    <source>
        <dbReference type="SAM" id="SignalP"/>
    </source>
</evidence>
<evidence type="ECO:0000256" key="4">
    <source>
        <dbReference type="ARBA" id="ARBA00022496"/>
    </source>
</evidence>
<keyword evidence="7" id="KW-0408">Iron</keyword>
<feature type="chain" id="PRO_5013069815" evidence="13">
    <location>
        <begin position="30"/>
        <end position="811"/>
    </location>
</feature>
<evidence type="ECO:0000256" key="3">
    <source>
        <dbReference type="ARBA" id="ARBA00022452"/>
    </source>
</evidence>
<feature type="domain" description="TonB-dependent receptor-like beta-barrel" evidence="14">
    <location>
        <begin position="316"/>
        <end position="768"/>
    </location>
</feature>
<evidence type="ECO:0000256" key="2">
    <source>
        <dbReference type="ARBA" id="ARBA00022448"/>
    </source>
</evidence>
<sequence>MQRKPVFLSALGMTTILSTYPFLYNSAFAASTHGHKISGSSKVASKPVIVARKHKAPTSVEASGAGEAIRVATRRRAAAGHILVSRAAIERLSPGMNPMAALNQSPGINFQSADALGSSTWGTQIYMHGFAQKDVGVTLDDMPLGEMTYRNYNGVNPSLAVAPENVAGIDVSQSAGAEEVAASNNLGGSLAYRSIDPAHKLGASLQQGFGSYSMYHTYTRIDSGDLNATGTRFYVSYLRNDQQKWKGAGEQFSQQATAKLIQPIAQKSALSAYFNYYDMHSYEYQDLSPEVIQKLGYKVDNYYNGKASGYLAAVNASKGIYPKGFEKLSDPLDASYYDGPTNEHGFMGYLKSDLTLTDQLKWVTTAYGHADMQKTGWNSPYFASPNGSPLSEIVKQPSFQRFGILSRVSYDIARNHIGLGAWYENNSYQSSMWAYEQPNVVNGQIVGGLPNNLGHYGTPFAEIFNQNYNSNTFTAFVNDTYRPIQNLALHFGFKSILSTQRVGDGYLSSAYYGASSGSITSGESLTTAKAFLPHIGVDYRFLKNHDIFIDISENARNYMESGFKLSASPFAVTQAAYNLSRSSIRPETDWTYAIGYRYSDRLMDASVYAYRTNYFNRLQQVTSGSLLNPVSAVQNVGGITMNGVDAQFVIRPIHNLSISNSVSYNHAVYDQNITQQGVVYHTKNQQVVNYPRFMYKANLAYDWRSLSFYIEGNYIGHRNYDYSGQIHAPSYWLANLGLQWHVKKPSDGGARLGGIVKGLTVAFNLNNITNQYYVATMGENGNPLDSASGYSFQSMILGMPRTAFGSIKADF</sequence>
<dbReference type="PANTHER" id="PTHR32552:SF89">
    <property type="entry name" value="CATECHOLATE SIDEROPHORE RECEPTOR FIU"/>
    <property type="match status" value="1"/>
</dbReference>
<dbReference type="InterPro" id="IPR037066">
    <property type="entry name" value="Plug_dom_sf"/>
</dbReference>
<keyword evidence="9 12" id="KW-0798">TonB box</keyword>
<evidence type="ECO:0000259" key="15">
    <source>
        <dbReference type="Pfam" id="PF07715"/>
    </source>
</evidence>
<dbReference type="Gene3D" id="2.40.170.20">
    <property type="entry name" value="TonB-dependent receptor, beta-barrel domain"/>
    <property type="match status" value="1"/>
</dbReference>
<keyword evidence="16" id="KW-0675">Receptor</keyword>
<keyword evidence="17" id="KW-1185">Reference proteome</keyword>